<gene>
    <name evidence="2" type="ORF">FC78_GL001792</name>
</gene>
<accession>A0A0R1KSC7</accession>
<evidence type="ECO:0000256" key="1">
    <source>
        <dbReference type="ARBA" id="ARBA00022801"/>
    </source>
</evidence>
<name>A0A0R1KSC7_9LACO</name>
<dbReference type="SFLD" id="SFLDS00003">
    <property type="entry name" value="Haloacid_Dehalogenase"/>
    <property type="match status" value="1"/>
</dbReference>
<dbReference type="InterPro" id="IPR006328">
    <property type="entry name" value="2-HAD"/>
</dbReference>
<dbReference type="STRING" id="1423788.FC78_GL001792"/>
<reference evidence="2 3" key="1">
    <citation type="journal article" date="2015" name="Genome Announc.">
        <title>Expanding the biotechnology potential of lactobacilli through comparative genomics of 213 strains and associated genera.</title>
        <authorList>
            <person name="Sun Z."/>
            <person name="Harris H.M."/>
            <person name="McCann A."/>
            <person name="Guo C."/>
            <person name="Argimon S."/>
            <person name="Zhang W."/>
            <person name="Yang X."/>
            <person name="Jeffery I.B."/>
            <person name="Cooney J.C."/>
            <person name="Kagawa T.F."/>
            <person name="Liu W."/>
            <person name="Song Y."/>
            <person name="Salvetti E."/>
            <person name="Wrobel A."/>
            <person name="Rasinkangas P."/>
            <person name="Parkhill J."/>
            <person name="Rea M.C."/>
            <person name="O'Sullivan O."/>
            <person name="Ritari J."/>
            <person name="Douillard F.P."/>
            <person name="Paul Ross R."/>
            <person name="Yang R."/>
            <person name="Briner A.E."/>
            <person name="Felis G.E."/>
            <person name="de Vos W.M."/>
            <person name="Barrangou R."/>
            <person name="Klaenhammer T.R."/>
            <person name="Caufield P.W."/>
            <person name="Cui Y."/>
            <person name="Zhang H."/>
            <person name="O'Toole P.W."/>
        </authorList>
    </citation>
    <scope>NUCLEOTIDE SEQUENCE [LARGE SCALE GENOMIC DNA]</scope>
    <source>
        <strain evidence="2 3">DSM 19674</strain>
    </source>
</reference>
<dbReference type="Pfam" id="PF00702">
    <property type="entry name" value="Hydrolase"/>
    <property type="match status" value="1"/>
</dbReference>
<dbReference type="InterPro" id="IPR036412">
    <property type="entry name" value="HAD-like_sf"/>
</dbReference>
<evidence type="ECO:0000313" key="2">
    <source>
        <dbReference type="EMBL" id="KRK82986.1"/>
    </source>
</evidence>
<keyword evidence="1 2" id="KW-0378">Hydrolase</keyword>
<dbReference type="PANTHER" id="PTHR43316:SF3">
    <property type="entry name" value="HALOACID DEHALOGENASE, TYPE II (AFU_ORTHOLOGUE AFUA_2G07750)-RELATED"/>
    <property type="match status" value="1"/>
</dbReference>
<dbReference type="Gene3D" id="3.40.50.1000">
    <property type="entry name" value="HAD superfamily/HAD-like"/>
    <property type="match status" value="1"/>
</dbReference>
<dbReference type="InterPro" id="IPR023214">
    <property type="entry name" value="HAD_sf"/>
</dbReference>
<dbReference type="InterPro" id="IPR051540">
    <property type="entry name" value="S-2-haloacid_dehalogenase"/>
</dbReference>
<comment type="caution">
    <text evidence="2">The sequence shown here is derived from an EMBL/GenBank/DDBJ whole genome shotgun (WGS) entry which is preliminary data.</text>
</comment>
<proteinExistence type="predicted"/>
<dbReference type="NCBIfam" id="TIGR01493">
    <property type="entry name" value="HAD-SF-IA-v2"/>
    <property type="match status" value="1"/>
</dbReference>
<dbReference type="AlphaFoldDB" id="A0A0R1KSC7"/>
<evidence type="ECO:0000313" key="3">
    <source>
        <dbReference type="Proteomes" id="UP000051515"/>
    </source>
</evidence>
<dbReference type="InterPro" id="IPR006439">
    <property type="entry name" value="HAD-SF_hydro_IA"/>
</dbReference>
<dbReference type="GO" id="GO:0019120">
    <property type="term" value="F:hydrolase activity, acting on acid halide bonds, in C-halide compounds"/>
    <property type="evidence" value="ECO:0007669"/>
    <property type="project" value="InterPro"/>
</dbReference>
<sequence length="225" mass="26804">MEEAFIMQKKYLTFDCYGTLLNENNTYDEIEKLARQIGVDPKRARQRFQTYQDDRNNMHPYLDYDLLTRNNLIHLDYQFGLEHQFEKYFVDVLIAHQNLKPFPEVIETLRTLSDRDYQLIIMSNSSWDIIDKNVQSLKVPFDVWTAEDVHAYKPDLHFFKTVEKEYGFTPENHWHIAEGYDSDIISADKMNWPSIWVNRPQIEASTSIQPTHMVTDLAETLKFLK</sequence>
<protein>
    <submittedName>
        <fullName evidence="2">HAD superfamily hydrolase</fullName>
    </submittedName>
</protein>
<dbReference type="SUPFAM" id="SSF56784">
    <property type="entry name" value="HAD-like"/>
    <property type="match status" value="1"/>
</dbReference>
<organism evidence="2 3">
    <name type="scientific">Companilactobacillus bobalius DSM 19674</name>
    <dbReference type="NCBI Taxonomy" id="1423788"/>
    <lineage>
        <taxon>Bacteria</taxon>
        <taxon>Bacillati</taxon>
        <taxon>Bacillota</taxon>
        <taxon>Bacilli</taxon>
        <taxon>Lactobacillales</taxon>
        <taxon>Lactobacillaceae</taxon>
        <taxon>Companilactobacillus</taxon>
        <taxon>Companilactobacillus bobalius</taxon>
    </lineage>
</organism>
<dbReference type="Proteomes" id="UP000051515">
    <property type="component" value="Unassembled WGS sequence"/>
</dbReference>
<dbReference type="Gene3D" id="1.10.150.750">
    <property type="match status" value="1"/>
</dbReference>
<keyword evidence="3" id="KW-1185">Reference proteome</keyword>
<dbReference type="PANTHER" id="PTHR43316">
    <property type="entry name" value="HYDROLASE, HALOACID DELAHOGENASE-RELATED"/>
    <property type="match status" value="1"/>
</dbReference>
<dbReference type="EMBL" id="AZDY01000037">
    <property type="protein sequence ID" value="KRK82986.1"/>
    <property type="molecule type" value="Genomic_DNA"/>
</dbReference>
<dbReference type="PATRIC" id="fig|1423788.3.peg.1848"/>
<dbReference type="CDD" id="cd02588">
    <property type="entry name" value="HAD_L2-DEX"/>
    <property type="match status" value="1"/>
</dbReference>
<dbReference type="SFLD" id="SFLDG01129">
    <property type="entry name" value="C1.5:_HAD__Beta-PGM__Phosphata"/>
    <property type="match status" value="1"/>
</dbReference>